<comment type="caution">
    <text evidence="8">The sequence shown here is derived from an EMBL/GenBank/DDBJ whole genome shotgun (WGS) entry which is preliminary data.</text>
</comment>
<evidence type="ECO:0000256" key="6">
    <source>
        <dbReference type="SAM" id="MobiDB-lite"/>
    </source>
</evidence>
<feature type="domain" description="C2H2-type" evidence="7">
    <location>
        <begin position="691"/>
        <end position="714"/>
    </location>
</feature>
<feature type="region of interest" description="Disordered" evidence="6">
    <location>
        <begin position="1482"/>
        <end position="1503"/>
    </location>
</feature>
<feature type="compositionally biased region" description="Polar residues" evidence="6">
    <location>
        <begin position="821"/>
        <end position="830"/>
    </location>
</feature>
<feature type="compositionally biased region" description="Polar residues" evidence="6">
    <location>
        <begin position="594"/>
        <end position="606"/>
    </location>
</feature>
<dbReference type="SMART" id="SM00355">
    <property type="entry name" value="ZnF_C2H2"/>
    <property type="match status" value="18"/>
</dbReference>
<evidence type="ECO:0000256" key="4">
    <source>
        <dbReference type="ARBA" id="ARBA00022833"/>
    </source>
</evidence>
<dbReference type="PROSITE" id="PS50157">
    <property type="entry name" value="ZINC_FINGER_C2H2_2"/>
    <property type="match status" value="13"/>
</dbReference>
<evidence type="ECO:0000259" key="7">
    <source>
        <dbReference type="PROSITE" id="PS50157"/>
    </source>
</evidence>
<keyword evidence="4" id="KW-0862">Zinc</keyword>
<feature type="region of interest" description="Disordered" evidence="6">
    <location>
        <begin position="1"/>
        <end position="20"/>
    </location>
</feature>
<dbReference type="SUPFAM" id="SSF57667">
    <property type="entry name" value="beta-beta-alpha zinc fingers"/>
    <property type="match status" value="6"/>
</dbReference>
<feature type="domain" description="C2H2-type" evidence="7">
    <location>
        <begin position="750"/>
        <end position="778"/>
    </location>
</feature>
<evidence type="ECO:0000256" key="5">
    <source>
        <dbReference type="PROSITE-ProRule" id="PRU00042"/>
    </source>
</evidence>
<feature type="region of interest" description="Disordered" evidence="6">
    <location>
        <begin position="594"/>
        <end position="614"/>
    </location>
</feature>
<feature type="domain" description="C2H2-type" evidence="7">
    <location>
        <begin position="781"/>
        <end position="809"/>
    </location>
</feature>
<dbReference type="InterPro" id="IPR036236">
    <property type="entry name" value="Znf_C2H2_sf"/>
</dbReference>
<name>A0AAV4N7A2_9ARAC</name>
<feature type="domain" description="C2H2-type" evidence="7">
    <location>
        <begin position="240"/>
        <end position="267"/>
    </location>
</feature>
<keyword evidence="3 5" id="KW-0863">Zinc-finger</keyword>
<feature type="domain" description="C2H2-type" evidence="7">
    <location>
        <begin position="1381"/>
        <end position="1405"/>
    </location>
</feature>
<evidence type="ECO:0000256" key="3">
    <source>
        <dbReference type="ARBA" id="ARBA00022771"/>
    </source>
</evidence>
<feature type="compositionally biased region" description="Low complexity" evidence="6">
    <location>
        <begin position="831"/>
        <end position="846"/>
    </location>
</feature>
<proteinExistence type="predicted"/>
<feature type="domain" description="C2H2-type" evidence="7">
    <location>
        <begin position="403"/>
        <end position="430"/>
    </location>
</feature>
<evidence type="ECO:0000313" key="8">
    <source>
        <dbReference type="EMBL" id="GIX80205.1"/>
    </source>
</evidence>
<feature type="domain" description="C2H2-type" evidence="7">
    <location>
        <begin position="631"/>
        <end position="661"/>
    </location>
</feature>
<dbReference type="FunFam" id="3.30.160.60:FF:000202">
    <property type="entry name" value="Zinc finger protein 574"/>
    <property type="match status" value="1"/>
</dbReference>
<reference evidence="8 9" key="1">
    <citation type="submission" date="2021-06" db="EMBL/GenBank/DDBJ databases">
        <title>Caerostris darwini draft genome.</title>
        <authorList>
            <person name="Kono N."/>
            <person name="Arakawa K."/>
        </authorList>
    </citation>
    <scope>NUCLEOTIDE SEQUENCE [LARGE SCALE GENOMIC DNA]</scope>
</reference>
<dbReference type="GO" id="GO:0008270">
    <property type="term" value="F:zinc ion binding"/>
    <property type="evidence" value="ECO:0007669"/>
    <property type="project" value="UniProtKB-KW"/>
</dbReference>
<feature type="domain" description="C2H2-type" evidence="7">
    <location>
        <begin position="1006"/>
        <end position="1029"/>
    </location>
</feature>
<dbReference type="PANTHER" id="PTHR46451:SF1">
    <property type="entry name" value="RAS-RESPONSIVE ELEMENT-BINDING PROTEIN 1"/>
    <property type="match status" value="1"/>
</dbReference>
<dbReference type="InterPro" id="IPR013087">
    <property type="entry name" value="Znf_C2H2_type"/>
</dbReference>
<feature type="domain" description="C2H2-type" evidence="7">
    <location>
        <begin position="1354"/>
        <end position="1376"/>
    </location>
</feature>
<feature type="region of interest" description="Disordered" evidence="6">
    <location>
        <begin position="818"/>
        <end position="850"/>
    </location>
</feature>
<feature type="region of interest" description="Disordered" evidence="6">
    <location>
        <begin position="984"/>
        <end position="1004"/>
    </location>
</feature>
<feature type="domain" description="C2H2-type" evidence="7">
    <location>
        <begin position="212"/>
        <end position="239"/>
    </location>
</feature>
<dbReference type="PROSITE" id="PS00028">
    <property type="entry name" value="ZINC_FINGER_C2H2_1"/>
    <property type="match status" value="14"/>
</dbReference>
<dbReference type="Pfam" id="PF00096">
    <property type="entry name" value="zf-C2H2"/>
    <property type="match status" value="2"/>
</dbReference>
<accession>A0AAV4N7A2</accession>
<dbReference type="GO" id="GO:0000978">
    <property type="term" value="F:RNA polymerase II cis-regulatory region sequence-specific DNA binding"/>
    <property type="evidence" value="ECO:0007669"/>
    <property type="project" value="TreeGrafter"/>
</dbReference>
<dbReference type="GO" id="GO:0005634">
    <property type="term" value="C:nucleus"/>
    <property type="evidence" value="ECO:0007669"/>
    <property type="project" value="TreeGrafter"/>
</dbReference>
<evidence type="ECO:0000256" key="2">
    <source>
        <dbReference type="ARBA" id="ARBA00022737"/>
    </source>
</evidence>
<feature type="compositionally biased region" description="Low complexity" evidence="6">
    <location>
        <begin position="1485"/>
        <end position="1497"/>
    </location>
</feature>
<dbReference type="Gene3D" id="3.30.160.60">
    <property type="entry name" value="Classic Zinc Finger"/>
    <property type="match status" value="8"/>
</dbReference>
<keyword evidence="2" id="KW-0677">Repeat</keyword>
<dbReference type="InterPro" id="IPR052795">
    <property type="entry name" value="RREB1"/>
</dbReference>
<dbReference type="GO" id="GO:0001228">
    <property type="term" value="F:DNA-binding transcription activator activity, RNA polymerase II-specific"/>
    <property type="evidence" value="ECO:0007669"/>
    <property type="project" value="TreeGrafter"/>
</dbReference>
<evidence type="ECO:0000313" key="9">
    <source>
        <dbReference type="Proteomes" id="UP001054837"/>
    </source>
</evidence>
<organism evidence="8 9">
    <name type="scientific">Caerostris darwini</name>
    <dbReference type="NCBI Taxonomy" id="1538125"/>
    <lineage>
        <taxon>Eukaryota</taxon>
        <taxon>Metazoa</taxon>
        <taxon>Ecdysozoa</taxon>
        <taxon>Arthropoda</taxon>
        <taxon>Chelicerata</taxon>
        <taxon>Arachnida</taxon>
        <taxon>Araneae</taxon>
        <taxon>Araneomorphae</taxon>
        <taxon>Entelegynae</taxon>
        <taxon>Araneoidea</taxon>
        <taxon>Araneidae</taxon>
        <taxon>Caerostris</taxon>
    </lineage>
</organism>
<feature type="domain" description="C2H2-type" evidence="7">
    <location>
        <begin position="301"/>
        <end position="328"/>
    </location>
</feature>
<dbReference type="Proteomes" id="UP001054837">
    <property type="component" value="Unassembled WGS sequence"/>
</dbReference>
<keyword evidence="1" id="KW-0479">Metal-binding</keyword>
<dbReference type="PANTHER" id="PTHR46451">
    <property type="entry name" value="RAS-RESPONSIVE ELEMENT-BINDING PROTEIN 1"/>
    <property type="match status" value="1"/>
</dbReference>
<feature type="domain" description="C2H2-type" evidence="7">
    <location>
        <begin position="1209"/>
        <end position="1236"/>
    </location>
</feature>
<feature type="domain" description="C2H2-type" evidence="7">
    <location>
        <begin position="663"/>
        <end position="690"/>
    </location>
</feature>
<sequence length="1573" mass="177515">MTRRRRRLNKYKETMHSKPKAKIHVKNNRANKLQSTKKVQLRKKKLPKTTIKKSIVKKIKEKPSPKTEEVPCLEVDSPVETPVFDLNIETPAVAAEEIIVNNPGKNESVEPIETDEEGMLIIDERNDEEIKDIHEDENNSNHIETDTSELNNQIVDENHNKLDGALSASTENEMDDENMKKIYCLHCLAIVDSVAALTIHMKQHSISTNKINKCLICLRYLSSDSSLDRHMLTHSGERPYKCKHCNMAFTTNGNMNRHQRVHQEEKNGKSLDLSKKTVKRSLSEAIAISEDSESLSKSADLYCLVCNKGFMSPYGLDNHMRCHPNNPIMCQNCNTITSNYAAYVKHKCETIEIKSPEKCKNGKLQQGFDDLTFMEFSNRKFPFVSKVHCEQNIKRPISAFEIFDCKVCSRVFPCQQALKLHQKCHESKIITYCATCKCDFESPGRLQIHKLNHRSVESCPSPPIQRNETVQASQNDVHNGKEDFLALLKLKTNEPVSTIGNFEAYIKEEPCDNYDYFVFGKLRKKETTTVELEGSNKKRKILSNEIDGCNNDFADIQSIISLTSKAPLISTAHTSPISILPASPISLTTLPKSPSIAESANASPETPSRDEVPCASVSHDVPIASDKHEMYACKICSQQFKKKSTLKRHSQNHKVHVQRGTNYACHICSYVSVDKSTLIRHLRTHNGERPFQCVICMYAFTTKANCERHVKQRHKIVSKAEIRKAMRYNPNMSYKSGAEPSTADDGNSETVCKYCKEDFKNNRVLRHHLRSLHNSCNRKPYYCKLCKAGFSTKNNCIRHVLRQHPALKDKVISLVVPNNLRPPTTSSEIMSSTDNSNSNSNSSTDNQSVTAEEPLDLHCNVANMAVDLQVEKNSEFRANETVIAAESLVSLSETLPPQEEPLDLAPQALNLATATAKVLEPKPTSIYNFQPNLHKPAGFIDLTASKSPLASAPPPVSVSIPVPERNLQISPIHIMNEICSKKIDFSNKTPPTNPSSNPPGQKRRSFTCRYCSAGFTLKSNMERHIKRKHPEYARPTRSRNFIPSIVTPNLQKQNSTMLSDKTRDALRQVLSTKVQQVPVFKPFSTEILPRVGSTFKIVGPSRSFLTPLTQLAGPTPILNLSLDLNSTKEKVAIVDLKPTENNDENCSDLASVSSLICTANSPQFKQYLGKPADIEKLEEINGKTPQLVEKNENLEVLPDANGQKKRSKVNCPYCERKFPWSSSLRRHVLTHTGQKPHKCSLCQLYFTTKSNCERHLIRKHGHKGDLITRSVPDRPYKCNFCLTSTFSTQGNLRKHFYLKHWKKNHKGINWRPVQFVKKSSNIESFSQVKIPENNVSSVTTQEHSYSQLEKKLPFACNFCDNSFKTITDIRSHMLNHNSVLYICYLCRKTFANHEECNNHFKTSHSLVHKQINSIDENGMKWSSDEDNFEDISETASPEKGVGSFACMICFQKVSSVENLQLHFKRHLSKDKLTDNQEKIFKESDSSSIKSPAPSTSKLPSNNLLKKPRVGIKNKSINSLLHLLPSGNIKSELVPAEEESDLIQKLLGIPDKKVLDECLVSPDSAARLLGVKKV</sequence>
<gene>
    <name evidence="8" type="primary">RREB1</name>
    <name evidence="8" type="ORF">CDAR_610211</name>
</gene>
<protein>
    <submittedName>
        <fullName evidence="8">Ras-responsive element-binding protein 1</fullName>
    </submittedName>
</protein>
<dbReference type="EMBL" id="BPLQ01001276">
    <property type="protein sequence ID" value="GIX80205.1"/>
    <property type="molecule type" value="Genomic_DNA"/>
</dbReference>
<dbReference type="GO" id="GO:0032502">
    <property type="term" value="P:developmental process"/>
    <property type="evidence" value="ECO:0007669"/>
    <property type="project" value="UniProtKB-ARBA"/>
</dbReference>
<keyword evidence="9" id="KW-1185">Reference proteome</keyword>
<evidence type="ECO:0000256" key="1">
    <source>
        <dbReference type="ARBA" id="ARBA00022723"/>
    </source>
</evidence>